<dbReference type="RefSeq" id="WP_261973601.1">
    <property type="nucleotide sequence ID" value="NZ_CP103460.1"/>
</dbReference>
<evidence type="ECO:0000256" key="5">
    <source>
        <dbReference type="ARBA" id="ARBA00023012"/>
    </source>
</evidence>
<dbReference type="CDD" id="cd16917">
    <property type="entry name" value="HATPase_UhpB-NarQ-NarX-like"/>
    <property type="match status" value="1"/>
</dbReference>
<dbReference type="InterPro" id="IPR004358">
    <property type="entry name" value="Sig_transdc_His_kin-like_C"/>
</dbReference>
<keyword evidence="6" id="KW-0472">Membrane</keyword>
<dbReference type="EC" id="2.7.13.3" evidence="2"/>
<dbReference type="InterPro" id="IPR011622">
    <property type="entry name" value="7TMR_DISM_rcpt_extracell_dom2"/>
</dbReference>
<dbReference type="PRINTS" id="PR00344">
    <property type="entry name" value="BCTRLSENSOR"/>
</dbReference>
<comment type="catalytic activity">
    <reaction evidence="1">
        <text>ATP + protein L-histidine = ADP + protein N-phospho-L-histidine.</text>
        <dbReference type="EC" id="2.7.13.3"/>
    </reaction>
</comment>
<evidence type="ECO:0000259" key="8">
    <source>
        <dbReference type="PROSITE" id="PS50109"/>
    </source>
</evidence>
<feature type="signal peptide" evidence="7">
    <location>
        <begin position="1"/>
        <end position="20"/>
    </location>
</feature>
<reference evidence="9 10" key="1">
    <citation type="journal article" date="2014" name="Int. J. Syst. Evol. Microbiol.">
        <title>Complete genome sequence of Corynebacterium casei LMG S-19264T (=DSM 44701T), isolated from a smear-ripened cheese.</title>
        <authorList>
            <consortium name="US DOE Joint Genome Institute (JGI-PGF)"/>
            <person name="Walter F."/>
            <person name="Albersmeier A."/>
            <person name="Kalinowski J."/>
            <person name="Ruckert C."/>
        </authorList>
    </citation>
    <scope>NUCLEOTIDE SEQUENCE [LARGE SCALE GENOMIC DNA]</scope>
    <source>
        <strain evidence="9 10">CECT 8670</strain>
    </source>
</reference>
<feature type="chain" id="PRO_5042599725" description="histidine kinase" evidence="7">
    <location>
        <begin position="21"/>
        <end position="608"/>
    </location>
</feature>
<dbReference type="EMBL" id="JAUFQH010000004">
    <property type="protein sequence ID" value="MDN3618963.1"/>
    <property type="molecule type" value="Genomic_DNA"/>
</dbReference>
<dbReference type="AlphaFoldDB" id="A0AAJ1QW47"/>
<accession>A0AAJ1QW47</accession>
<protein>
    <recommendedName>
        <fullName evidence="2">histidine kinase</fullName>
        <ecNumber evidence="2">2.7.13.3</ecNumber>
    </recommendedName>
</protein>
<dbReference type="PANTHER" id="PTHR24421">
    <property type="entry name" value="NITRATE/NITRITE SENSOR PROTEIN NARX-RELATED"/>
    <property type="match status" value="1"/>
</dbReference>
<dbReference type="Gene3D" id="3.30.565.10">
    <property type="entry name" value="Histidine kinase-like ATPase, C-terminal domain"/>
    <property type="match status" value="1"/>
</dbReference>
<dbReference type="SMART" id="SM00387">
    <property type="entry name" value="HATPase_c"/>
    <property type="match status" value="1"/>
</dbReference>
<feature type="transmembrane region" description="Helical" evidence="6">
    <location>
        <begin position="273"/>
        <end position="291"/>
    </location>
</feature>
<dbReference type="PANTHER" id="PTHR24421:SF10">
    <property type="entry name" value="NITRATE_NITRITE SENSOR PROTEIN NARQ"/>
    <property type="match status" value="1"/>
</dbReference>
<feature type="transmembrane region" description="Helical" evidence="6">
    <location>
        <begin position="367"/>
        <end position="388"/>
    </location>
</feature>
<keyword evidence="9" id="KW-0067">ATP-binding</keyword>
<dbReference type="InterPro" id="IPR003594">
    <property type="entry name" value="HATPase_dom"/>
</dbReference>
<dbReference type="InterPro" id="IPR011623">
    <property type="entry name" value="7TMR_DISM_rcpt_extracell_dom1"/>
</dbReference>
<name>A0AAJ1QW47_9FLAO</name>
<dbReference type="InterPro" id="IPR005467">
    <property type="entry name" value="His_kinase_dom"/>
</dbReference>
<evidence type="ECO:0000256" key="7">
    <source>
        <dbReference type="SAM" id="SignalP"/>
    </source>
</evidence>
<keyword evidence="6" id="KW-1133">Transmembrane helix</keyword>
<gene>
    <name evidence="9" type="ORF">QWY81_05760</name>
</gene>
<keyword evidence="4" id="KW-0418">Kinase</keyword>
<dbReference type="Pfam" id="PF07695">
    <property type="entry name" value="7TMR-DISM_7TM"/>
    <property type="match status" value="1"/>
</dbReference>
<sequence>MKIKLIFLLLVLTLNSFSQEESSSIYHSISFFKQPSKDTVSITEIIKNYKLGNFKKEEQPKIYKHLGENTLWNHFSLLPATSTKTAYKYFTIANPYLPYGKIYLKKGNQIDTLYKVSNNKEFPHKNIFYRHPVWKIPVDNNIKTDVFLEVKNKDTRTRMSFFLETENQFLKRVETEYFYFGMFIAFLISMAFILVFFAILKKEYTVLFYPLYIFTVLIEFLAGKGIGVQYFWSGSEFAINNIRSLSQTIGVACIGFFYMKFYKLNKSQVIPKLLFKIGAYIALTLLLFYIYKFFFGGLIVLYLYVWTILKVIAFIWVLNHLYLTITKQLPIYLVIAFILPILAIISGQIINPSVHNSLYIKFSGSTIYYITLVLEILLFTRFIFGSVIETQFKYFKLKKVSNELKYNFQNKTLAFQHTERNNLVNNVHDTFGGYLEALKLRLLQKDEKTPEKVEEILDAFYKDYRYLLNSLYAPKVNADNFIDSLIEFCTKIDNLTKHKISYNFDLKNIELSQDKCVHLYRIISELTTNAIKYSKASEIKIMLNQHKNQLITLKVDDNGIGFDEKIITKKGFGLESVKNRVKQINGTLQINTNKKGSNFEINIPITND</sequence>
<evidence type="ECO:0000313" key="9">
    <source>
        <dbReference type="EMBL" id="MDN3618963.1"/>
    </source>
</evidence>
<comment type="caution">
    <text evidence="9">The sequence shown here is derived from an EMBL/GenBank/DDBJ whole genome shotgun (WGS) entry which is preliminary data.</text>
</comment>
<dbReference type="GO" id="GO:0000160">
    <property type="term" value="P:phosphorelay signal transduction system"/>
    <property type="evidence" value="ECO:0007669"/>
    <property type="project" value="UniProtKB-KW"/>
</dbReference>
<evidence type="ECO:0000256" key="2">
    <source>
        <dbReference type="ARBA" id="ARBA00012438"/>
    </source>
</evidence>
<feature type="transmembrane region" description="Helical" evidence="6">
    <location>
        <begin position="329"/>
        <end position="347"/>
    </location>
</feature>
<keyword evidence="6" id="KW-0812">Transmembrane</keyword>
<keyword evidence="5" id="KW-0902">Two-component regulatory system</keyword>
<dbReference type="SUPFAM" id="SSF55874">
    <property type="entry name" value="ATPase domain of HSP90 chaperone/DNA topoisomerase II/histidine kinase"/>
    <property type="match status" value="1"/>
</dbReference>
<dbReference type="GO" id="GO:0005524">
    <property type="term" value="F:ATP binding"/>
    <property type="evidence" value="ECO:0007669"/>
    <property type="project" value="UniProtKB-KW"/>
</dbReference>
<organism evidence="9 10">
    <name type="scientific">Polaribacter sejongensis</name>
    <dbReference type="NCBI Taxonomy" id="985043"/>
    <lineage>
        <taxon>Bacteria</taxon>
        <taxon>Pseudomonadati</taxon>
        <taxon>Bacteroidota</taxon>
        <taxon>Flavobacteriia</taxon>
        <taxon>Flavobacteriales</taxon>
        <taxon>Flavobacteriaceae</taxon>
    </lineage>
</organism>
<feature type="transmembrane region" description="Helical" evidence="6">
    <location>
        <begin position="244"/>
        <end position="261"/>
    </location>
</feature>
<feature type="transmembrane region" description="Helical" evidence="6">
    <location>
        <begin position="207"/>
        <end position="232"/>
    </location>
</feature>
<evidence type="ECO:0000313" key="10">
    <source>
        <dbReference type="Proteomes" id="UP001228636"/>
    </source>
</evidence>
<keyword evidence="7" id="KW-0732">Signal</keyword>
<keyword evidence="3" id="KW-0808">Transferase</keyword>
<dbReference type="GO" id="GO:0004673">
    <property type="term" value="F:protein histidine kinase activity"/>
    <property type="evidence" value="ECO:0007669"/>
    <property type="project" value="UniProtKB-EC"/>
</dbReference>
<keyword evidence="9" id="KW-0547">Nucleotide-binding</keyword>
<evidence type="ECO:0000256" key="4">
    <source>
        <dbReference type="ARBA" id="ARBA00022777"/>
    </source>
</evidence>
<evidence type="ECO:0000256" key="1">
    <source>
        <dbReference type="ARBA" id="ARBA00000085"/>
    </source>
</evidence>
<proteinExistence type="predicted"/>
<feature type="transmembrane region" description="Helical" evidence="6">
    <location>
        <begin position="297"/>
        <end position="317"/>
    </location>
</feature>
<dbReference type="InterPro" id="IPR050482">
    <property type="entry name" value="Sensor_HK_TwoCompSys"/>
</dbReference>
<evidence type="ECO:0000256" key="3">
    <source>
        <dbReference type="ARBA" id="ARBA00022679"/>
    </source>
</evidence>
<evidence type="ECO:0000256" key="6">
    <source>
        <dbReference type="SAM" id="Phobius"/>
    </source>
</evidence>
<dbReference type="Pfam" id="PF02518">
    <property type="entry name" value="HATPase_c"/>
    <property type="match status" value="1"/>
</dbReference>
<feature type="transmembrane region" description="Helical" evidence="6">
    <location>
        <begin position="177"/>
        <end position="200"/>
    </location>
</feature>
<feature type="domain" description="Histidine kinase" evidence="8">
    <location>
        <begin position="422"/>
        <end position="607"/>
    </location>
</feature>
<dbReference type="Pfam" id="PF07696">
    <property type="entry name" value="7TMR-DISMED2"/>
    <property type="match status" value="1"/>
</dbReference>
<dbReference type="InterPro" id="IPR036890">
    <property type="entry name" value="HATPase_C_sf"/>
</dbReference>
<dbReference type="Gene3D" id="2.60.40.2380">
    <property type="match status" value="1"/>
</dbReference>
<dbReference type="Proteomes" id="UP001228636">
    <property type="component" value="Unassembled WGS sequence"/>
</dbReference>
<dbReference type="PROSITE" id="PS50109">
    <property type="entry name" value="HIS_KIN"/>
    <property type="match status" value="1"/>
</dbReference>